<comment type="caution">
    <text evidence="3">The sequence shown here is derived from an EMBL/GenBank/DDBJ whole genome shotgun (WGS) entry which is preliminary data.</text>
</comment>
<evidence type="ECO:0000259" key="1">
    <source>
        <dbReference type="Pfam" id="PF22974"/>
    </source>
</evidence>
<protein>
    <submittedName>
        <fullName evidence="3">Uncharacterized protein</fullName>
    </submittedName>
</protein>
<dbReference type="Pfam" id="PF22974">
    <property type="entry name" value="DUF7029"/>
    <property type="match status" value="1"/>
</dbReference>
<gene>
    <name evidence="3" type="ORF">E6O75_ATG05672</name>
</gene>
<accession>A0A4Z1NY87</accession>
<evidence type="ECO:0000313" key="4">
    <source>
        <dbReference type="Proteomes" id="UP000298493"/>
    </source>
</evidence>
<dbReference type="Pfam" id="PF23865">
    <property type="entry name" value="DUF7223"/>
    <property type="match status" value="1"/>
</dbReference>
<dbReference type="EMBL" id="SNSC02000010">
    <property type="protein sequence ID" value="TID20907.1"/>
    <property type="molecule type" value="Genomic_DNA"/>
</dbReference>
<dbReference type="STRING" id="86259.A0A4Z1NY87"/>
<dbReference type="Proteomes" id="UP000298493">
    <property type="component" value="Unassembled WGS sequence"/>
</dbReference>
<sequence length="480" mass="51721">MYNMNTLGFLAIVHSLFAALGNALILQDLPHLPLDRRALDSARLFNLQENYQALDLRSKESFFWGGQNGTTTVLGNLTISMPGTNENIISMERFKGMTKSVTCSNTNIDIVFNNNQALAYARGVWDWVNGADNHTFIMVAGTGDCGWNDHRIPFMVSTLYFNDKSMTARLTANAAQWSDAIHTYSLDVGAMPIANITPSAKFRRSLEELDLRKDLSLNFNHIIPATSVSFPYHDLTLSFMCIACQTTGHFDFGFHLETVSGVPKKAYAILNPQGVSLVINPKVNLGAKLKSPLTFSKNFLTVPLSSISIPGGVFDVGPELVFSAGLDIGPLAGSATISSGVKISLPDTAAVTVDVLSPHVTSTGWLVRVSKSPIVVTASLSGMIKTYIRAQIQLDAKAFGKGFDTGIGVQPFISTSLTAAVNNGPVCKNDKKKHSQGLTADANYGIEAMADIQVNGKTRASANIVTYQLPLAHLCLPFGP</sequence>
<evidence type="ECO:0000259" key="2">
    <source>
        <dbReference type="Pfam" id="PF23865"/>
    </source>
</evidence>
<proteinExistence type="predicted"/>
<feature type="domain" description="DUF7223" evidence="2">
    <location>
        <begin position="215"/>
        <end position="476"/>
    </location>
</feature>
<evidence type="ECO:0000313" key="3">
    <source>
        <dbReference type="EMBL" id="TID20907.1"/>
    </source>
</evidence>
<name>A0A4Z1NY87_9PEZI</name>
<organism evidence="3 4">
    <name type="scientific">Venturia nashicola</name>
    <dbReference type="NCBI Taxonomy" id="86259"/>
    <lineage>
        <taxon>Eukaryota</taxon>
        <taxon>Fungi</taxon>
        <taxon>Dikarya</taxon>
        <taxon>Ascomycota</taxon>
        <taxon>Pezizomycotina</taxon>
        <taxon>Dothideomycetes</taxon>
        <taxon>Pleosporomycetidae</taxon>
        <taxon>Venturiales</taxon>
        <taxon>Venturiaceae</taxon>
        <taxon>Venturia</taxon>
    </lineage>
</organism>
<dbReference type="InterPro" id="IPR054293">
    <property type="entry name" value="DUF7029"/>
</dbReference>
<dbReference type="AlphaFoldDB" id="A0A4Z1NY87"/>
<keyword evidence="4" id="KW-1185">Reference proteome</keyword>
<reference evidence="3 4" key="1">
    <citation type="submission" date="2019-04" db="EMBL/GenBank/DDBJ databases">
        <title>High contiguity whole genome sequence and gene annotation resource for two Venturia nashicola isolates.</title>
        <authorList>
            <person name="Prokchorchik M."/>
            <person name="Won K."/>
            <person name="Lee Y."/>
            <person name="Choi E.D."/>
            <person name="Segonzac C."/>
            <person name="Sohn K.H."/>
        </authorList>
    </citation>
    <scope>NUCLEOTIDE SEQUENCE [LARGE SCALE GENOMIC DNA]</scope>
    <source>
        <strain evidence="3 4">PRI2</strain>
    </source>
</reference>
<dbReference type="InterPro" id="IPR055647">
    <property type="entry name" value="DUF7223"/>
</dbReference>
<feature type="domain" description="DUF7029" evidence="1">
    <location>
        <begin position="83"/>
        <end position="184"/>
    </location>
</feature>